<dbReference type="Proteomes" id="UP000028602">
    <property type="component" value="Unassembled WGS sequence"/>
</dbReference>
<protein>
    <submittedName>
        <fullName evidence="2">Uncharacterized protein</fullName>
    </submittedName>
</protein>
<comment type="caution">
    <text evidence="2">The sequence shown here is derived from an EMBL/GenBank/DDBJ whole genome shotgun (WGS) entry which is preliminary data.</text>
</comment>
<feature type="signal peptide" evidence="1">
    <location>
        <begin position="1"/>
        <end position="27"/>
    </location>
</feature>
<organism evidence="2 3">
    <name type="scientific">Tatumella ptyseos ATCC 33301</name>
    <dbReference type="NCBI Taxonomy" id="1005995"/>
    <lineage>
        <taxon>Bacteria</taxon>
        <taxon>Pseudomonadati</taxon>
        <taxon>Pseudomonadota</taxon>
        <taxon>Gammaproteobacteria</taxon>
        <taxon>Enterobacterales</taxon>
        <taxon>Erwiniaceae</taxon>
        <taxon>Tatumella</taxon>
    </lineage>
</organism>
<proteinExistence type="predicted"/>
<feature type="chain" id="PRO_5001793491" evidence="1">
    <location>
        <begin position="28"/>
        <end position="133"/>
    </location>
</feature>
<reference evidence="2 3" key="1">
    <citation type="submission" date="2014-05" db="EMBL/GenBank/DDBJ databases">
        <title>ATOL: Assembling a taxonomically balanced genome-scale reconstruction of the evolutionary history of the Enterobacteriaceae.</title>
        <authorList>
            <person name="Plunkett G.III."/>
            <person name="Neeno-Eckwall E.C."/>
            <person name="Glasner J.D."/>
            <person name="Perna N.T."/>
        </authorList>
    </citation>
    <scope>NUCLEOTIDE SEQUENCE [LARGE SCALE GENOMIC DNA]</scope>
    <source>
        <strain evidence="2 3">ATCC 33301</strain>
    </source>
</reference>
<keyword evidence="3" id="KW-1185">Reference proteome</keyword>
<name>A0A085JAL6_9GAMM</name>
<gene>
    <name evidence="2" type="ORF">GTPT_3117</name>
</gene>
<sequence>MKFITRLPVIPGTLLLLACVFPSGSDAAQSSGGQKKQAIIFLNTQQGKENQLAREINRQLYFSRTLSRQLDVTLIDISPGGPALSGAARYLRDTSGIWVAKYRPLSLPALFCLQGKSRHFYHLTTAEDIRKCL</sequence>
<dbReference type="RefSeq" id="WP_025902607.1">
    <property type="nucleotide sequence ID" value="NZ_ATMJ01000013.1"/>
</dbReference>
<evidence type="ECO:0000313" key="2">
    <source>
        <dbReference type="EMBL" id="KFD17512.1"/>
    </source>
</evidence>
<dbReference type="eggNOG" id="ENOG503303S">
    <property type="taxonomic scope" value="Bacteria"/>
</dbReference>
<dbReference type="OrthoDB" id="6556067at2"/>
<dbReference type="PROSITE" id="PS51257">
    <property type="entry name" value="PROKAR_LIPOPROTEIN"/>
    <property type="match status" value="1"/>
</dbReference>
<keyword evidence="1" id="KW-0732">Signal</keyword>
<evidence type="ECO:0000313" key="3">
    <source>
        <dbReference type="Proteomes" id="UP000028602"/>
    </source>
</evidence>
<dbReference type="EMBL" id="JMPR01000047">
    <property type="protein sequence ID" value="KFD17512.1"/>
    <property type="molecule type" value="Genomic_DNA"/>
</dbReference>
<dbReference type="AlphaFoldDB" id="A0A085JAL6"/>
<evidence type="ECO:0000256" key="1">
    <source>
        <dbReference type="SAM" id="SignalP"/>
    </source>
</evidence>
<accession>A0A085JAL6</accession>